<feature type="chain" id="PRO_5011646940" description="Spondin domain-containing protein" evidence="2">
    <location>
        <begin position="21"/>
        <end position="426"/>
    </location>
</feature>
<organism evidence="3 4">
    <name type="scientific">Sunxiuqinia elliptica</name>
    <dbReference type="NCBI Taxonomy" id="655355"/>
    <lineage>
        <taxon>Bacteria</taxon>
        <taxon>Pseudomonadati</taxon>
        <taxon>Bacteroidota</taxon>
        <taxon>Bacteroidia</taxon>
        <taxon>Marinilabiliales</taxon>
        <taxon>Prolixibacteraceae</taxon>
        <taxon>Sunxiuqinia</taxon>
    </lineage>
</organism>
<dbReference type="Proteomes" id="UP000198964">
    <property type="component" value="Unassembled WGS sequence"/>
</dbReference>
<evidence type="ECO:0000313" key="3">
    <source>
        <dbReference type="EMBL" id="SFE99204.1"/>
    </source>
</evidence>
<dbReference type="InterPro" id="IPR009465">
    <property type="entry name" value="Spondin_N"/>
</dbReference>
<dbReference type="STRING" id="655355.SAMN05216283_102325"/>
<dbReference type="AlphaFoldDB" id="A0A1I2F1D1"/>
<gene>
    <name evidence="3" type="ORF">SAMN05216283_102325</name>
</gene>
<feature type="region of interest" description="Disordered" evidence="1">
    <location>
        <begin position="132"/>
        <end position="159"/>
    </location>
</feature>
<accession>A0A1I2F1D1</accession>
<sequence length="426" mass="45878">MKVMRLSLIMLFLAATFTQCLDKDHPGAVAPPTGMYTVTVENVSMPYDFFQSGAATMPEGTSEAGPAHPGQSYTFSFYAGKNHRLSFATMYGASNDLFYGPSGEGIPLYDGDTPTTGDITDWIQLWDAGTEINEEPGVGPNTGPQQPAPNTGPDENGTVRNITEVDDGYSYPAVSANLKVMLDYDGESNMFTVTIDNLSESSTGISPVVWGVHAQAYALFHEGMMNYGHGLEHVAEDGNFMPLADYLAMNTGYVSPVAPVLWVLHDKTEMPVFMDGQPDYGMGLETLAETGNPATLAESLTNAGYTVGVANMPEGSTEAGPLFPGDKYMFSFEGQVGKQLSLAFMLGASNDIFFAPDDDGIKLSFSPVDKDITKLFMLWDAGTEVNEYPGAQSADDTVEGGNVRLVDDGFMYPDVDQIIKVTIQRN</sequence>
<reference evidence="3 4" key="1">
    <citation type="submission" date="2016-10" db="EMBL/GenBank/DDBJ databases">
        <authorList>
            <person name="de Groot N.N."/>
        </authorList>
    </citation>
    <scope>NUCLEOTIDE SEQUENCE [LARGE SCALE GENOMIC DNA]</scope>
    <source>
        <strain evidence="3 4">CGMCC 1.9156</strain>
    </source>
</reference>
<feature type="signal peptide" evidence="2">
    <location>
        <begin position="1"/>
        <end position="20"/>
    </location>
</feature>
<name>A0A1I2F1D1_9BACT</name>
<dbReference type="RefSeq" id="WP_093918989.1">
    <property type="nucleotide sequence ID" value="NZ_FONW01000002.1"/>
</dbReference>
<dbReference type="InterPro" id="IPR038678">
    <property type="entry name" value="Spondin_N_sf"/>
</dbReference>
<evidence type="ECO:0000256" key="1">
    <source>
        <dbReference type="SAM" id="MobiDB-lite"/>
    </source>
</evidence>
<evidence type="ECO:0008006" key="5">
    <source>
        <dbReference type="Google" id="ProtNLM"/>
    </source>
</evidence>
<keyword evidence="2" id="KW-0732">Signal</keyword>
<evidence type="ECO:0000313" key="4">
    <source>
        <dbReference type="Proteomes" id="UP000198964"/>
    </source>
</evidence>
<dbReference type="EMBL" id="FONW01000002">
    <property type="protein sequence ID" value="SFE99204.1"/>
    <property type="molecule type" value="Genomic_DNA"/>
</dbReference>
<evidence type="ECO:0000256" key="2">
    <source>
        <dbReference type="SAM" id="SignalP"/>
    </source>
</evidence>
<dbReference type="Gene3D" id="2.60.40.2130">
    <property type="entry name" value="F-spondin domain"/>
    <property type="match status" value="3"/>
</dbReference>
<keyword evidence="4" id="KW-1185">Reference proteome</keyword>
<protein>
    <recommendedName>
        <fullName evidence="5">Spondin domain-containing protein</fullName>
    </recommendedName>
</protein>
<proteinExistence type="predicted"/>
<dbReference type="NCBIfam" id="NF038123">
    <property type="entry name" value="NF038123_dom"/>
    <property type="match status" value="2"/>
</dbReference>